<dbReference type="AlphaFoldDB" id="A0A9Q0CRM8"/>
<keyword evidence="7 12" id="KW-1133">Transmembrane helix</keyword>
<dbReference type="OrthoDB" id="675023at2759"/>
<evidence type="ECO:0000256" key="2">
    <source>
        <dbReference type="ARBA" id="ARBA00007706"/>
    </source>
</evidence>
<dbReference type="EC" id="2.4.-.-" evidence="12"/>
<feature type="transmembrane region" description="Helical" evidence="12">
    <location>
        <begin position="49"/>
        <end position="68"/>
    </location>
</feature>
<comment type="caution">
    <text evidence="14">The sequence shown here is derived from an EMBL/GenBank/DDBJ whole genome shotgun (WGS) entry which is preliminary data.</text>
</comment>
<dbReference type="InterPro" id="IPR005027">
    <property type="entry name" value="Glyco_trans_43"/>
</dbReference>
<keyword evidence="10" id="KW-0325">Glycoprotein</keyword>
<evidence type="ECO:0000256" key="9">
    <source>
        <dbReference type="ARBA" id="ARBA00023136"/>
    </source>
</evidence>
<comment type="subcellular location">
    <subcellularLocation>
        <location evidence="1 12">Golgi apparatus membrane</location>
        <topology evidence="1 12">Single-pass type II membrane protein</topology>
    </subcellularLocation>
</comment>
<dbReference type="GO" id="GO:0009834">
    <property type="term" value="P:plant-type secondary cell wall biogenesis"/>
    <property type="evidence" value="ECO:0007669"/>
    <property type="project" value="TreeGrafter"/>
</dbReference>
<evidence type="ECO:0000256" key="7">
    <source>
        <dbReference type="ARBA" id="ARBA00022989"/>
    </source>
</evidence>
<dbReference type="GO" id="GO:0071555">
    <property type="term" value="P:cell wall organization"/>
    <property type="evidence" value="ECO:0007669"/>
    <property type="project" value="UniProtKB-KW"/>
</dbReference>
<evidence type="ECO:0000256" key="6">
    <source>
        <dbReference type="ARBA" id="ARBA00022968"/>
    </source>
</evidence>
<evidence type="ECO:0000256" key="8">
    <source>
        <dbReference type="ARBA" id="ARBA00023034"/>
    </source>
</evidence>
<dbReference type="GO" id="GO:0010417">
    <property type="term" value="P:glucuronoxylan biosynthetic process"/>
    <property type="evidence" value="ECO:0007669"/>
    <property type="project" value="TreeGrafter"/>
</dbReference>
<evidence type="ECO:0000313" key="14">
    <source>
        <dbReference type="EMBL" id="KAJ1698482.1"/>
    </source>
</evidence>
<dbReference type="EMBL" id="JAMQYH010000002">
    <property type="protein sequence ID" value="KAJ1698482.1"/>
    <property type="molecule type" value="Genomic_DNA"/>
</dbReference>
<accession>A0A9Q0CRM8</accession>
<comment type="function">
    <text evidence="12">Involved in the synthesis of glucuronoxylan hemicellulose in secondary cell walls.</text>
</comment>
<feature type="region of interest" description="Disordered" evidence="13">
    <location>
        <begin position="1"/>
        <end position="37"/>
    </location>
</feature>
<evidence type="ECO:0000256" key="11">
    <source>
        <dbReference type="ARBA" id="ARBA00023316"/>
    </source>
</evidence>
<dbReference type="PANTHER" id="PTHR10896">
    <property type="entry name" value="GALACTOSYLGALACTOSYLXYLOSYLPROTEIN 3-BETA-GLUCURONOSYLTRANSFERASE BETA-1,3-GLUCURONYLTRANSFERASE"/>
    <property type="match status" value="1"/>
</dbReference>
<evidence type="ECO:0000256" key="3">
    <source>
        <dbReference type="ARBA" id="ARBA00022676"/>
    </source>
</evidence>
<dbReference type="Pfam" id="PF03360">
    <property type="entry name" value="Glyco_transf_43"/>
    <property type="match status" value="1"/>
</dbReference>
<dbReference type="GO" id="GO:0015018">
    <property type="term" value="F:galactosylgalactosylxylosylprotein 3-beta-glucuronosyltransferase activity"/>
    <property type="evidence" value="ECO:0007669"/>
    <property type="project" value="InterPro"/>
</dbReference>
<dbReference type="PANTHER" id="PTHR10896:SF17">
    <property type="entry name" value="BETA-1,4-XYLOSYLTRANSFERASE IRX14H-RELATED"/>
    <property type="match status" value="1"/>
</dbReference>
<evidence type="ECO:0000256" key="10">
    <source>
        <dbReference type="ARBA" id="ARBA00023180"/>
    </source>
</evidence>
<keyword evidence="4 12" id="KW-0808">Transferase</keyword>
<dbReference type="GO" id="GO:0000139">
    <property type="term" value="C:Golgi membrane"/>
    <property type="evidence" value="ECO:0007669"/>
    <property type="project" value="UniProtKB-SubCell"/>
</dbReference>
<protein>
    <recommendedName>
        <fullName evidence="12">Glycosyltransferases</fullName>
        <ecNumber evidence="12">2.4.-.-</ecNumber>
    </recommendedName>
</protein>
<keyword evidence="3" id="KW-0328">Glycosyltransferase</keyword>
<keyword evidence="6 12" id="KW-0735">Signal-anchor</keyword>
<sequence length="509" mass="56745">MFHSNHGTRRSAAAVRSSTSGGLEGGGVGSPAASSASEGSSFRPSASTFWLLLHGLCCLISLFLGFRFSRLIFVLLFSNTIYTYTTTTTTTITSTRTETLTVSFPLTHTPPIETAVKPNNSAIELSDKMLNQGSSHSQVVVGRHGIRIRPWPHPDPTEVMRAHQIIVRVQQEQRKWYGVKSPRPLIVITPTYARTFQALHLTGLIHCLRNVPYPVTWIVVEAGGVTNETASLLARSRVQFLHIPFHEKMPVEWAERHLTENRMRLLGLRVIRERNMDGIVLFADDSNVHSLDLFDEIQKVQWMGSVSVGILAHSGGPDRTLLTEDEKLNPPIPVQGPACNSSGHLIGWHTFNSIPYSEKSATFVGESATVLPGKMEWSGFVFNARMIWKEAEEGRPEWVKDLDKIGENGEEIESPLALVNDASFVEPLGDCGKKVMLWWMRVEARADSKFPPGWIIDPPLEIVVPSKRTPWQESDDLAGGKLEQDDRRFTRPKSRSSSKRKNTLPGQDN</sequence>
<dbReference type="GO" id="GO:0042285">
    <property type="term" value="F:xylosyltransferase activity"/>
    <property type="evidence" value="ECO:0007669"/>
    <property type="project" value="TreeGrafter"/>
</dbReference>
<reference evidence="14" key="1">
    <citation type="journal article" date="2022" name="Cell">
        <title>Repeat-based holocentromeres influence genome architecture and karyotype evolution.</title>
        <authorList>
            <person name="Hofstatter P.G."/>
            <person name="Thangavel G."/>
            <person name="Lux T."/>
            <person name="Neumann P."/>
            <person name="Vondrak T."/>
            <person name="Novak P."/>
            <person name="Zhang M."/>
            <person name="Costa L."/>
            <person name="Castellani M."/>
            <person name="Scott A."/>
            <person name="Toegelov H."/>
            <person name="Fuchs J."/>
            <person name="Mata-Sucre Y."/>
            <person name="Dias Y."/>
            <person name="Vanzela A.L.L."/>
            <person name="Huettel B."/>
            <person name="Almeida C.C.S."/>
            <person name="Simkova H."/>
            <person name="Souza G."/>
            <person name="Pedrosa-Harand A."/>
            <person name="Macas J."/>
            <person name="Mayer K.F.X."/>
            <person name="Houben A."/>
            <person name="Marques A."/>
        </authorList>
    </citation>
    <scope>NUCLEOTIDE SEQUENCE</scope>
    <source>
        <strain evidence="14">RhyBre1mFocal</strain>
    </source>
</reference>
<keyword evidence="15" id="KW-1185">Reference proteome</keyword>
<evidence type="ECO:0000256" key="1">
    <source>
        <dbReference type="ARBA" id="ARBA00004323"/>
    </source>
</evidence>
<feature type="region of interest" description="Disordered" evidence="13">
    <location>
        <begin position="467"/>
        <end position="509"/>
    </location>
</feature>
<feature type="compositionally biased region" description="Basic residues" evidence="13">
    <location>
        <begin position="490"/>
        <end position="502"/>
    </location>
</feature>
<dbReference type="InterPro" id="IPR029044">
    <property type="entry name" value="Nucleotide-diphossugar_trans"/>
</dbReference>
<gene>
    <name evidence="14" type="ORF">LUZ63_006994</name>
</gene>
<dbReference type="FunFam" id="3.90.550.10:FF:000096">
    <property type="entry name" value="Glycosyltransferases"/>
    <property type="match status" value="1"/>
</dbReference>
<evidence type="ECO:0000256" key="12">
    <source>
        <dbReference type="RuleBase" id="RU363127"/>
    </source>
</evidence>
<dbReference type="Proteomes" id="UP001151287">
    <property type="component" value="Unassembled WGS sequence"/>
</dbReference>
<organism evidence="14 15">
    <name type="scientific">Rhynchospora breviuscula</name>
    <dbReference type="NCBI Taxonomy" id="2022672"/>
    <lineage>
        <taxon>Eukaryota</taxon>
        <taxon>Viridiplantae</taxon>
        <taxon>Streptophyta</taxon>
        <taxon>Embryophyta</taxon>
        <taxon>Tracheophyta</taxon>
        <taxon>Spermatophyta</taxon>
        <taxon>Magnoliopsida</taxon>
        <taxon>Liliopsida</taxon>
        <taxon>Poales</taxon>
        <taxon>Cyperaceae</taxon>
        <taxon>Cyperoideae</taxon>
        <taxon>Rhynchosporeae</taxon>
        <taxon>Rhynchospora</taxon>
    </lineage>
</organism>
<evidence type="ECO:0000256" key="5">
    <source>
        <dbReference type="ARBA" id="ARBA00022692"/>
    </source>
</evidence>
<proteinExistence type="inferred from homology"/>
<keyword evidence="5 12" id="KW-0812">Transmembrane</keyword>
<feature type="compositionally biased region" description="Low complexity" evidence="13">
    <location>
        <begin position="10"/>
        <end position="21"/>
    </location>
</feature>
<comment type="similarity">
    <text evidence="2 12">Belongs to the glycosyltransferase 43 family.</text>
</comment>
<keyword evidence="9 12" id="KW-0472">Membrane</keyword>
<evidence type="ECO:0000256" key="13">
    <source>
        <dbReference type="SAM" id="MobiDB-lite"/>
    </source>
</evidence>
<dbReference type="Gene3D" id="3.90.550.10">
    <property type="entry name" value="Spore Coat Polysaccharide Biosynthesis Protein SpsA, Chain A"/>
    <property type="match status" value="1"/>
</dbReference>
<dbReference type="SUPFAM" id="SSF53448">
    <property type="entry name" value="Nucleotide-diphospho-sugar transferases"/>
    <property type="match status" value="1"/>
</dbReference>
<name>A0A9Q0CRM8_9POAL</name>
<evidence type="ECO:0000256" key="4">
    <source>
        <dbReference type="ARBA" id="ARBA00022679"/>
    </source>
</evidence>
<evidence type="ECO:0000313" key="15">
    <source>
        <dbReference type="Proteomes" id="UP001151287"/>
    </source>
</evidence>
<keyword evidence="11 12" id="KW-0961">Cell wall biogenesis/degradation</keyword>
<keyword evidence="8 12" id="KW-0333">Golgi apparatus</keyword>